<name>A0AA90SD86_9GAMM</name>
<dbReference type="InterPro" id="IPR003452">
    <property type="entry name" value="SCF"/>
</dbReference>
<keyword evidence="2" id="KW-0732">Signal</keyword>
<feature type="chain" id="PRO_5041742970" evidence="2">
    <location>
        <begin position="29"/>
        <end position="587"/>
    </location>
</feature>
<feature type="signal peptide" evidence="2">
    <location>
        <begin position="1"/>
        <end position="28"/>
    </location>
</feature>
<accession>A0AA90SD86</accession>
<evidence type="ECO:0000256" key="2">
    <source>
        <dbReference type="SAM" id="SignalP"/>
    </source>
</evidence>
<feature type="transmembrane region" description="Helical" evidence="1">
    <location>
        <begin position="432"/>
        <end position="455"/>
    </location>
</feature>
<keyword evidence="1" id="KW-0812">Transmembrane</keyword>
<feature type="domain" description="DUF7939" evidence="3">
    <location>
        <begin position="487"/>
        <end position="571"/>
    </location>
</feature>
<evidence type="ECO:0000256" key="1">
    <source>
        <dbReference type="SAM" id="Phobius"/>
    </source>
</evidence>
<evidence type="ECO:0000313" key="4">
    <source>
        <dbReference type="EMBL" id="MDP0588987.1"/>
    </source>
</evidence>
<evidence type="ECO:0000259" key="3">
    <source>
        <dbReference type="Pfam" id="PF25607"/>
    </source>
</evidence>
<gene>
    <name evidence="4" type="ORF">QS748_07260</name>
</gene>
<dbReference type="Pfam" id="PF13584">
    <property type="entry name" value="BatD"/>
    <property type="match status" value="1"/>
</dbReference>
<organism evidence="4 5">
    <name type="scientific">Candidatus Endonucleibacter bathymodioli</name>
    <dbReference type="NCBI Taxonomy" id="539814"/>
    <lineage>
        <taxon>Bacteria</taxon>
        <taxon>Pseudomonadati</taxon>
        <taxon>Pseudomonadota</taxon>
        <taxon>Gammaproteobacteria</taxon>
        <taxon>Oceanospirillales</taxon>
        <taxon>Endozoicomonadaceae</taxon>
        <taxon>Candidatus Endonucleibacter</taxon>
    </lineage>
</organism>
<dbReference type="PANTHER" id="PTHR40940:SF1">
    <property type="entry name" value="PROTEIN BATD"/>
    <property type="match status" value="1"/>
</dbReference>
<dbReference type="Pfam" id="PF25607">
    <property type="entry name" value="DUF7939"/>
    <property type="match status" value="1"/>
</dbReference>
<reference evidence="4 5" key="1">
    <citation type="journal article" date="2023" name="bioRxiv">
        <title>An intranuclear bacterial parasite of deep-sea mussels expresses apoptosis inhibitors acquired from its host.</title>
        <authorList>
            <person name="Gonzalez Porras M.A."/>
            <person name="Assie A."/>
            <person name="Tietjen M."/>
            <person name="Violette M."/>
            <person name="Kleiner M."/>
            <person name="Gruber-Vodicka H."/>
            <person name="Dubilier N."/>
            <person name="Leisch N."/>
        </authorList>
    </citation>
    <scope>NUCLEOTIDE SEQUENCE [LARGE SCALE GENOMIC DNA]</scope>
    <source>
        <strain evidence="4">IAP13</strain>
    </source>
</reference>
<dbReference type="Pfam" id="PF02404">
    <property type="entry name" value="SCF"/>
    <property type="match status" value="1"/>
</dbReference>
<protein>
    <submittedName>
        <fullName evidence="4">BatD family protein</fullName>
    </submittedName>
</protein>
<dbReference type="Proteomes" id="UP001178148">
    <property type="component" value="Unassembled WGS sequence"/>
</dbReference>
<keyword evidence="1" id="KW-1133">Transmembrane helix</keyword>
<dbReference type="AlphaFoldDB" id="A0AA90SD86"/>
<dbReference type="PANTHER" id="PTHR40940">
    <property type="entry name" value="PROTEIN BATD-RELATED"/>
    <property type="match status" value="1"/>
</dbReference>
<comment type="caution">
    <text evidence="4">The sequence shown here is derived from an EMBL/GenBank/DDBJ whole genome shotgun (WGS) entry which is preliminary data.</text>
</comment>
<dbReference type="GO" id="GO:0007155">
    <property type="term" value="P:cell adhesion"/>
    <property type="evidence" value="ECO:0007669"/>
    <property type="project" value="InterPro"/>
</dbReference>
<dbReference type="GO" id="GO:0005173">
    <property type="term" value="F:stem cell factor receptor binding"/>
    <property type="evidence" value="ECO:0007669"/>
    <property type="project" value="InterPro"/>
</dbReference>
<keyword evidence="1" id="KW-0472">Membrane</keyword>
<dbReference type="InterPro" id="IPR057699">
    <property type="entry name" value="DUF7939"/>
</dbReference>
<dbReference type="EMBL" id="JASXSV010000009">
    <property type="protein sequence ID" value="MDP0588987.1"/>
    <property type="molecule type" value="Genomic_DNA"/>
</dbReference>
<sequence>MTNAIKVTSWIFVTLLCVIIMHAPPALSAFSASVDRTNIAVHETLELTLRSDANSASSPNLNVLEQDFFIVGTRQSRQIRIINNHQESWRDWVVTISPKHQGRLTIPAITLGNEVSSAITINVQDGRGSEQGSGTGISPIFMRAEISDESVYIQQHIKLTLKIFHSIRLHGESSLSSMDIEDAIVNKIGDTATYETTLNGIRYSVFEINYVISPQKSGTLTIPSQTFTGTTPTRGDPFASIFSMGGRSVSARSPEIQVTVKDSPQDYSGHNWLPARNLILSESWSQPIDSIKVGDAITRTITMDAEGLFSAQLPILKIPSPVGVNTYPDQSSTNDYESADGFFVGKRVSAIAMVPTEAGTIELPAVRVSWFDITNHEARVAEIPATTLILQPAEDSHEVISSTKSVVANKETAKEDSLEKSLEAMDGTSLSIWQWVAIILAGLWLLTGLVILIFWKKSRNKSSQQDQDSSEVDEDTPEISLDLPNEASAFKALQNACANGAKSEMILEQMKLWCRVFLNDASIRTVDQCTERLKSDQLKALCAELDSSIYSDQSCQATGEEILEVCSSLRKTFFVDTKSNIDELYPE</sequence>
<proteinExistence type="predicted"/>
<keyword evidence="5" id="KW-1185">Reference proteome</keyword>
<evidence type="ECO:0000313" key="5">
    <source>
        <dbReference type="Proteomes" id="UP001178148"/>
    </source>
</evidence>
<dbReference type="GO" id="GO:0016020">
    <property type="term" value="C:membrane"/>
    <property type="evidence" value="ECO:0007669"/>
    <property type="project" value="InterPro"/>
</dbReference>
<dbReference type="InterPro" id="IPR025738">
    <property type="entry name" value="BatD"/>
</dbReference>